<dbReference type="Pfam" id="PF05193">
    <property type="entry name" value="Peptidase_M16_C"/>
    <property type="match status" value="1"/>
</dbReference>
<dbReference type="InterPro" id="IPR007863">
    <property type="entry name" value="Peptidase_M16_C"/>
</dbReference>
<dbReference type="InterPro" id="IPR050361">
    <property type="entry name" value="MPP/UQCRC_Complex"/>
</dbReference>
<dbReference type="OrthoDB" id="9811314at2"/>
<evidence type="ECO:0000259" key="2">
    <source>
        <dbReference type="Pfam" id="PF05193"/>
    </source>
</evidence>
<dbReference type="RefSeq" id="WP_132777111.1">
    <property type="nucleotide sequence ID" value="NZ_SMBZ01000010.1"/>
</dbReference>
<organism evidence="3 4">
    <name type="scientific">Sphingobacterium alimentarium</name>
    <dbReference type="NCBI Taxonomy" id="797292"/>
    <lineage>
        <taxon>Bacteria</taxon>
        <taxon>Pseudomonadati</taxon>
        <taxon>Bacteroidota</taxon>
        <taxon>Sphingobacteriia</taxon>
        <taxon>Sphingobacteriales</taxon>
        <taxon>Sphingobacteriaceae</taxon>
        <taxon>Sphingobacterium</taxon>
    </lineage>
</organism>
<keyword evidence="4" id="KW-1185">Reference proteome</keyword>
<protein>
    <submittedName>
        <fullName evidence="3">Putative Zn-dependent peptidase</fullName>
    </submittedName>
</protein>
<dbReference type="EMBL" id="SMBZ01000010">
    <property type="protein sequence ID" value="TCV18612.1"/>
    <property type="molecule type" value="Genomic_DNA"/>
</dbReference>
<dbReference type="PANTHER" id="PTHR11851">
    <property type="entry name" value="METALLOPROTEASE"/>
    <property type="match status" value="1"/>
</dbReference>
<dbReference type="Proteomes" id="UP000295197">
    <property type="component" value="Unassembled WGS sequence"/>
</dbReference>
<dbReference type="SUPFAM" id="SSF63411">
    <property type="entry name" value="LuxS/MPP-like metallohydrolase"/>
    <property type="match status" value="2"/>
</dbReference>
<feature type="domain" description="Peptidase M16 N-terminal" evidence="1">
    <location>
        <begin position="65"/>
        <end position="167"/>
    </location>
</feature>
<dbReference type="Gene3D" id="3.30.830.10">
    <property type="entry name" value="Metalloenzyme, LuxS/M16 peptidase-like"/>
    <property type="match status" value="2"/>
</dbReference>
<dbReference type="AlphaFoldDB" id="A0A4R3W098"/>
<sequence>MLNRTLAPEFQNIKEISLVQPESTSYPNGLKVFVFQQNDIDLLKFEFIFSNVLLEEELATLNPILSSMLKEGTKTLSSREIADTIDFYGAYLMPEYSYDHTSLTVYTMHKYVGKILPILADILQNSILPQTELGTYIRNNKQNLQISLQKNDVLARRNFYKEVFKGTRYGVIPTESTFDSVRREELLTLYNSQIRPDNCTLFVAGRVNEDIAQMTATLFGNEWSNNASAVEVKLPEFQTASTDLKYEQREDSLQSAIRMGCQIVNRVHPDFPAIQFVNTLFGGFFGSRLMKNIREEKGYTYSIGSYIGNLKYTAFMTLATEVGVDVTTQTLQEIHNEFDILRQEKTAAEEIELVKNYMQGSLLGSLESIFSHVDKFKKVYFSGLTTEYYHYYSEVIQQMDGSKVQDIAIKYFDYDKLFKVVVGRM</sequence>
<gene>
    <name evidence="3" type="ORF">EDC17_101013</name>
</gene>
<dbReference type="Pfam" id="PF00675">
    <property type="entry name" value="Peptidase_M16"/>
    <property type="match status" value="1"/>
</dbReference>
<accession>A0A4R3W098</accession>
<dbReference type="InterPro" id="IPR011765">
    <property type="entry name" value="Pept_M16_N"/>
</dbReference>
<evidence type="ECO:0000313" key="4">
    <source>
        <dbReference type="Proteomes" id="UP000295197"/>
    </source>
</evidence>
<name>A0A4R3W098_9SPHI</name>
<evidence type="ECO:0000313" key="3">
    <source>
        <dbReference type="EMBL" id="TCV18612.1"/>
    </source>
</evidence>
<comment type="caution">
    <text evidence="3">The sequence shown here is derived from an EMBL/GenBank/DDBJ whole genome shotgun (WGS) entry which is preliminary data.</text>
</comment>
<proteinExistence type="predicted"/>
<dbReference type="GO" id="GO:0046872">
    <property type="term" value="F:metal ion binding"/>
    <property type="evidence" value="ECO:0007669"/>
    <property type="project" value="InterPro"/>
</dbReference>
<evidence type="ECO:0000259" key="1">
    <source>
        <dbReference type="Pfam" id="PF00675"/>
    </source>
</evidence>
<dbReference type="InterPro" id="IPR011249">
    <property type="entry name" value="Metalloenz_LuxS/M16"/>
</dbReference>
<dbReference type="PANTHER" id="PTHR11851:SF224">
    <property type="entry name" value="PROCESSING PROTEASE"/>
    <property type="match status" value="1"/>
</dbReference>
<feature type="domain" description="Peptidase M16 C-terminal" evidence="2">
    <location>
        <begin position="181"/>
        <end position="356"/>
    </location>
</feature>
<reference evidence="3 4" key="1">
    <citation type="submission" date="2019-03" db="EMBL/GenBank/DDBJ databases">
        <title>Genomic Encyclopedia of Type Strains, Phase IV (KMG-IV): sequencing the most valuable type-strain genomes for metagenomic binning, comparative biology and taxonomic classification.</title>
        <authorList>
            <person name="Goeker M."/>
        </authorList>
    </citation>
    <scope>NUCLEOTIDE SEQUENCE [LARGE SCALE GENOMIC DNA]</scope>
    <source>
        <strain evidence="3 4">DSM 22362</strain>
    </source>
</reference>